<evidence type="ECO:0000313" key="5">
    <source>
        <dbReference type="Proteomes" id="UP000807025"/>
    </source>
</evidence>
<dbReference type="SUPFAM" id="SSF50978">
    <property type="entry name" value="WD40 repeat-like"/>
    <property type="match status" value="1"/>
</dbReference>
<evidence type="ECO:0000256" key="3">
    <source>
        <dbReference type="SAM" id="MobiDB-lite"/>
    </source>
</evidence>
<dbReference type="OrthoDB" id="128867at2759"/>
<name>A0A9P6D1L8_PLEER</name>
<feature type="compositionally biased region" description="Low complexity" evidence="3">
    <location>
        <begin position="20"/>
        <end position="31"/>
    </location>
</feature>
<protein>
    <submittedName>
        <fullName evidence="4">WD40 repeat-like protein</fullName>
    </submittedName>
</protein>
<dbReference type="EMBL" id="MU154690">
    <property type="protein sequence ID" value="KAF9488946.1"/>
    <property type="molecule type" value="Genomic_DNA"/>
</dbReference>
<feature type="compositionally biased region" description="Polar residues" evidence="3">
    <location>
        <begin position="34"/>
        <end position="52"/>
    </location>
</feature>
<organism evidence="4 5">
    <name type="scientific">Pleurotus eryngii</name>
    <name type="common">Boletus of the steppes</name>
    <dbReference type="NCBI Taxonomy" id="5323"/>
    <lineage>
        <taxon>Eukaryota</taxon>
        <taxon>Fungi</taxon>
        <taxon>Dikarya</taxon>
        <taxon>Basidiomycota</taxon>
        <taxon>Agaricomycotina</taxon>
        <taxon>Agaricomycetes</taxon>
        <taxon>Agaricomycetidae</taxon>
        <taxon>Agaricales</taxon>
        <taxon>Pleurotineae</taxon>
        <taxon>Pleurotaceae</taxon>
        <taxon>Pleurotus</taxon>
    </lineage>
</organism>
<reference evidence="4" key="1">
    <citation type="submission" date="2020-11" db="EMBL/GenBank/DDBJ databases">
        <authorList>
            <consortium name="DOE Joint Genome Institute"/>
            <person name="Ahrendt S."/>
            <person name="Riley R."/>
            <person name="Andreopoulos W."/>
            <person name="Labutti K."/>
            <person name="Pangilinan J."/>
            <person name="Ruiz-Duenas F.J."/>
            <person name="Barrasa J.M."/>
            <person name="Sanchez-Garcia M."/>
            <person name="Camarero S."/>
            <person name="Miyauchi S."/>
            <person name="Serrano A."/>
            <person name="Linde D."/>
            <person name="Babiker R."/>
            <person name="Drula E."/>
            <person name="Ayuso-Fernandez I."/>
            <person name="Pacheco R."/>
            <person name="Padilla G."/>
            <person name="Ferreira P."/>
            <person name="Barriuso J."/>
            <person name="Kellner H."/>
            <person name="Castanera R."/>
            <person name="Alfaro M."/>
            <person name="Ramirez L."/>
            <person name="Pisabarro A.G."/>
            <person name="Kuo A."/>
            <person name="Tritt A."/>
            <person name="Lipzen A."/>
            <person name="He G."/>
            <person name="Yan M."/>
            <person name="Ng V."/>
            <person name="Cullen D."/>
            <person name="Martin F."/>
            <person name="Rosso M.-N."/>
            <person name="Henrissat B."/>
            <person name="Hibbett D."/>
            <person name="Martinez A.T."/>
            <person name="Grigoriev I.V."/>
        </authorList>
    </citation>
    <scope>NUCLEOTIDE SEQUENCE</scope>
    <source>
        <strain evidence="4">ATCC 90797</strain>
    </source>
</reference>
<evidence type="ECO:0000313" key="4">
    <source>
        <dbReference type="EMBL" id="KAF9488946.1"/>
    </source>
</evidence>
<dbReference type="PANTHER" id="PTHR44472">
    <property type="entry name" value="DDB1- AND CUL4-ASSOCIATED FACTOR 4-RELATED"/>
    <property type="match status" value="1"/>
</dbReference>
<gene>
    <name evidence="4" type="ORF">BDN71DRAFT_1456756</name>
</gene>
<dbReference type="InterPro" id="IPR036322">
    <property type="entry name" value="WD40_repeat_dom_sf"/>
</dbReference>
<dbReference type="InterPro" id="IPR001680">
    <property type="entry name" value="WD40_rpt"/>
</dbReference>
<proteinExistence type="predicted"/>
<accession>A0A9P6D1L8</accession>
<dbReference type="SMART" id="SM00320">
    <property type="entry name" value="WD40"/>
    <property type="match status" value="3"/>
</dbReference>
<keyword evidence="5" id="KW-1185">Reference proteome</keyword>
<comment type="caution">
    <text evidence="4">The sequence shown here is derived from an EMBL/GenBank/DDBJ whole genome shotgun (WGS) entry which is preliminary data.</text>
</comment>
<keyword evidence="1" id="KW-0853">WD repeat</keyword>
<evidence type="ECO:0000256" key="2">
    <source>
        <dbReference type="ARBA" id="ARBA00022737"/>
    </source>
</evidence>
<dbReference type="InterPro" id="IPR052254">
    <property type="entry name" value="CUL4-DDB1_E3_ligase_receptor"/>
</dbReference>
<sequence>MPLQLPGFYFDEQKNRYFPISSRPPSSAVPSRQGAISPSTGKPTSQLTASEFSRTKPREPRYIDTLPRSLFAHDRARQRHRLDAASFAATSRSEHTSPPLIGELTTFTKATNTAGDTHYLVGDSYGWICRATSAYNEDDSYHDTPSQDFWGMDFNLSPSSEISSMCSSGSRCVATSAGKTAKITVMDLDSASLHSTLYSLNGLHDIWTSHLSGRSLVIGAERQAVYIEDIDVGPPLRTLETQSDVFSVHKSDSLVYTGARNGHISRFDLRSSKPDALGPLLPGRFAADCDTIGSNTKTRNLNTGHGTSRTSVVHLDIIREWQLLVSHMDGRLATYDLRFLRDTRPVRSFNGHVNTLTRRLGIAVDPQQNFLFAAGKDGWIRGWSLQTGEALHPPSLSNLGNNGSRPPDYPDRPLLATRFLKPIVSMQIAEEPGGLCLFAAGPGGDTLPSVHKYFLGDASAAYQ</sequence>
<evidence type="ECO:0000256" key="1">
    <source>
        <dbReference type="ARBA" id="ARBA00022574"/>
    </source>
</evidence>
<dbReference type="PANTHER" id="PTHR44472:SF1">
    <property type="entry name" value="DDB1 AND CUL4 ASSOCIATED FACTOR 4"/>
    <property type="match status" value="1"/>
</dbReference>
<feature type="region of interest" description="Disordered" evidence="3">
    <location>
        <begin position="20"/>
        <end position="59"/>
    </location>
</feature>
<dbReference type="InterPro" id="IPR015943">
    <property type="entry name" value="WD40/YVTN_repeat-like_dom_sf"/>
</dbReference>
<dbReference type="Proteomes" id="UP000807025">
    <property type="component" value="Unassembled WGS sequence"/>
</dbReference>
<keyword evidence="2" id="KW-0677">Repeat</keyword>
<dbReference type="Gene3D" id="2.130.10.10">
    <property type="entry name" value="YVTN repeat-like/Quinoprotein amine dehydrogenase"/>
    <property type="match status" value="1"/>
</dbReference>
<dbReference type="Pfam" id="PF00400">
    <property type="entry name" value="WD40"/>
    <property type="match status" value="1"/>
</dbReference>
<dbReference type="AlphaFoldDB" id="A0A9P6D1L8"/>
<dbReference type="GO" id="GO:0080008">
    <property type="term" value="C:Cul4-RING E3 ubiquitin ligase complex"/>
    <property type="evidence" value="ECO:0007669"/>
    <property type="project" value="TreeGrafter"/>
</dbReference>